<proteinExistence type="predicted"/>
<reference evidence="1" key="2">
    <citation type="journal article" date="2015" name="Data Brief">
        <title>Shoot transcriptome of the giant reed, Arundo donax.</title>
        <authorList>
            <person name="Barrero R.A."/>
            <person name="Guerrero F.D."/>
            <person name="Moolhuijzen P."/>
            <person name="Goolsby J.A."/>
            <person name="Tidwell J."/>
            <person name="Bellgard S.E."/>
            <person name="Bellgard M.I."/>
        </authorList>
    </citation>
    <scope>NUCLEOTIDE SEQUENCE</scope>
    <source>
        <tissue evidence="1">Shoot tissue taken approximately 20 cm above the soil surface</tissue>
    </source>
</reference>
<accession>A0A0A9CBV1</accession>
<protein>
    <submittedName>
        <fullName evidence="1">Uncharacterized protein</fullName>
    </submittedName>
</protein>
<dbReference type="AlphaFoldDB" id="A0A0A9CBV1"/>
<name>A0A0A9CBV1_ARUDO</name>
<sequence>MIPSSTINLKDLSRTTLTGLHLERRTRLQEPLVVPGC</sequence>
<organism evidence="1">
    <name type="scientific">Arundo donax</name>
    <name type="common">Giant reed</name>
    <name type="synonym">Donax arundinaceus</name>
    <dbReference type="NCBI Taxonomy" id="35708"/>
    <lineage>
        <taxon>Eukaryota</taxon>
        <taxon>Viridiplantae</taxon>
        <taxon>Streptophyta</taxon>
        <taxon>Embryophyta</taxon>
        <taxon>Tracheophyta</taxon>
        <taxon>Spermatophyta</taxon>
        <taxon>Magnoliopsida</taxon>
        <taxon>Liliopsida</taxon>
        <taxon>Poales</taxon>
        <taxon>Poaceae</taxon>
        <taxon>PACMAD clade</taxon>
        <taxon>Arundinoideae</taxon>
        <taxon>Arundineae</taxon>
        <taxon>Arundo</taxon>
    </lineage>
</organism>
<reference evidence="1" key="1">
    <citation type="submission" date="2014-09" db="EMBL/GenBank/DDBJ databases">
        <authorList>
            <person name="Magalhaes I.L.F."/>
            <person name="Oliveira U."/>
            <person name="Santos F.R."/>
            <person name="Vidigal T.H.D.A."/>
            <person name="Brescovit A.D."/>
            <person name="Santos A.J."/>
        </authorList>
    </citation>
    <scope>NUCLEOTIDE SEQUENCE</scope>
    <source>
        <tissue evidence="1">Shoot tissue taken approximately 20 cm above the soil surface</tissue>
    </source>
</reference>
<evidence type="ECO:0000313" key="1">
    <source>
        <dbReference type="EMBL" id="JAD73784.1"/>
    </source>
</evidence>
<dbReference type="EMBL" id="GBRH01224111">
    <property type="protein sequence ID" value="JAD73784.1"/>
    <property type="molecule type" value="Transcribed_RNA"/>
</dbReference>